<dbReference type="InterPro" id="IPR050109">
    <property type="entry name" value="HTH-type_TetR-like_transc_reg"/>
</dbReference>
<dbReference type="Gene3D" id="1.10.10.60">
    <property type="entry name" value="Homeodomain-like"/>
    <property type="match status" value="1"/>
</dbReference>
<dbReference type="InterPro" id="IPR001647">
    <property type="entry name" value="HTH_TetR"/>
</dbReference>
<dbReference type="Pfam" id="PF00440">
    <property type="entry name" value="TetR_N"/>
    <property type="match status" value="1"/>
</dbReference>
<proteinExistence type="predicted"/>
<dbReference type="InterPro" id="IPR009057">
    <property type="entry name" value="Homeodomain-like_sf"/>
</dbReference>
<sequence>MADLAPTSRRGRRPAGQDARADILTAARAEFLERGYEAASLRSVARRAGVDPGTVRHWFADKARLLTATLGVTEIEPDKLMERVVDGPLESLGERLVETVLSAWDFDGGTMVRMAVPAVMADPGLRGLLPQFIGAAILGPVMRTLDAPDAPLRTALVASQMAGLMMTRFLVPVEPIASMTPAEIAALAGPTIQRYLTGDLAR</sequence>
<protein>
    <submittedName>
        <fullName evidence="6">TetR family transcriptional regulator</fullName>
    </submittedName>
</protein>
<evidence type="ECO:0000256" key="4">
    <source>
        <dbReference type="PROSITE-ProRule" id="PRU00335"/>
    </source>
</evidence>
<comment type="caution">
    <text evidence="6">The sequence shown here is derived from an EMBL/GenBank/DDBJ whole genome shotgun (WGS) entry which is preliminary data.</text>
</comment>
<dbReference type="EMBL" id="JBHSFI010000004">
    <property type="protein sequence ID" value="MFC4629059.1"/>
    <property type="molecule type" value="Genomic_DNA"/>
</dbReference>
<gene>
    <name evidence="6" type="ORF">ACFO6V_12505</name>
</gene>
<evidence type="ECO:0000259" key="5">
    <source>
        <dbReference type="PROSITE" id="PS50977"/>
    </source>
</evidence>
<organism evidence="6 7">
    <name type="scientific">Promicromonospora alba</name>
    <dbReference type="NCBI Taxonomy" id="1616110"/>
    <lineage>
        <taxon>Bacteria</taxon>
        <taxon>Bacillati</taxon>
        <taxon>Actinomycetota</taxon>
        <taxon>Actinomycetes</taxon>
        <taxon>Micrococcales</taxon>
        <taxon>Promicromonosporaceae</taxon>
        <taxon>Promicromonospora</taxon>
    </lineage>
</organism>
<evidence type="ECO:0000256" key="3">
    <source>
        <dbReference type="ARBA" id="ARBA00023163"/>
    </source>
</evidence>
<evidence type="ECO:0000313" key="6">
    <source>
        <dbReference type="EMBL" id="MFC4629059.1"/>
    </source>
</evidence>
<dbReference type="InterPro" id="IPR036271">
    <property type="entry name" value="Tet_transcr_reg_TetR-rel_C_sf"/>
</dbReference>
<dbReference type="Proteomes" id="UP001596011">
    <property type="component" value="Unassembled WGS sequence"/>
</dbReference>
<dbReference type="PRINTS" id="PR00455">
    <property type="entry name" value="HTHTETR"/>
</dbReference>
<dbReference type="PANTHER" id="PTHR30055:SF234">
    <property type="entry name" value="HTH-TYPE TRANSCRIPTIONAL REGULATOR BETI"/>
    <property type="match status" value="1"/>
</dbReference>
<dbReference type="PROSITE" id="PS50977">
    <property type="entry name" value="HTH_TETR_2"/>
    <property type="match status" value="1"/>
</dbReference>
<reference evidence="7" key="1">
    <citation type="journal article" date="2019" name="Int. J. Syst. Evol. Microbiol.">
        <title>The Global Catalogue of Microorganisms (GCM) 10K type strain sequencing project: providing services to taxonomists for standard genome sequencing and annotation.</title>
        <authorList>
            <consortium name="The Broad Institute Genomics Platform"/>
            <consortium name="The Broad Institute Genome Sequencing Center for Infectious Disease"/>
            <person name="Wu L."/>
            <person name="Ma J."/>
        </authorList>
    </citation>
    <scope>NUCLEOTIDE SEQUENCE [LARGE SCALE GENOMIC DNA]</scope>
    <source>
        <strain evidence="7">CCUG 42722</strain>
    </source>
</reference>
<dbReference type="Pfam" id="PF17920">
    <property type="entry name" value="TetR_C_16"/>
    <property type="match status" value="1"/>
</dbReference>
<evidence type="ECO:0000313" key="7">
    <source>
        <dbReference type="Proteomes" id="UP001596011"/>
    </source>
</evidence>
<dbReference type="Gene3D" id="1.10.357.10">
    <property type="entry name" value="Tetracycline Repressor, domain 2"/>
    <property type="match status" value="1"/>
</dbReference>
<dbReference type="SUPFAM" id="SSF46689">
    <property type="entry name" value="Homeodomain-like"/>
    <property type="match status" value="1"/>
</dbReference>
<dbReference type="RefSeq" id="WP_377135776.1">
    <property type="nucleotide sequence ID" value="NZ_JBHSFI010000004.1"/>
</dbReference>
<accession>A0ABV9HID1</accession>
<feature type="domain" description="HTH tetR-type" evidence="5">
    <location>
        <begin position="17"/>
        <end position="77"/>
    </location>
</feature>
<keyword evidence="2 4" id="KW-0238">DNA-binding</keyword>
<dbReference type="InterPro" id="IPR041678">
    <property type="entry name" value="TetR_C_16"/>
</dbReference>
<keyword evidence="7" id="KW-1185">Reference proteome</keyword>
<name>A0ABV9HID1_9MICO</name>
<evidence type="ECO:0000256" key="1">
    <source>
        <dbReference type="ARBA" id="ARBA00023015"/>
    </source>
</evidence>
<dbReference type="SUPFAM" id="SSF48498">
    <property type="entry name" value="Tetracyclin repressor-like, C-terminal domain"/>
    <property type="match status" value="1"/>
</dbReference>
<keyword evidence="3" id="KW-0804">Transcription</keyword>
<keyword evidence="1" id="KW-0805">Transcription regulation</keyword>
<evidence type="ECO:0000256" key="2">
    <source>
        <dbReference type="ARBA" id="ARBA00023125"/>
    </source>
</evidence>
<dbReference type="PANTHER" id="PTHR30055">
    <property type="entry name" value="HTH-TYPE TRANSCRIPTIONAL REGULATOR RUTR"/>
    <property type="match status" value="1"/>
</dbReference>
<feature type="DNA-binding region" description="H-T-H motif" evidence="4">
    <location>
        <begin position="40"/>
        <end position="59"/>
    </location>
</feature>